<keyword evidence="9" id="KW-0012">Acyltransferase</keyword>
<dbReference type="InterPro" id="IPR002123">
    <property type="entry name" value="Plipid/glycerol_acylTrfase"/>
</dbReference>
<dbReference type="AlphaFoldDB" id="A0AAD4SZ23"/>
<dbReference type="PANTHER" id="PTHR12497:SF0">
    <property type="entry name" value="TAFAZZIN"/>
    <property type="match status" value="1"/>
</dbReference>
<evidence type="ECO:0000256" key="1">
    <source>
        <dbReference type="ARBA" id="ARBA00004137"/>
    </source>
</evidence>
<reference evidence="14" key="1">
    <citation type="submission" date="2022-04" db="EMBL/GenBank/DDBJ databases">
        <title>A functionally conserved STORR gene fusion in Papaver species that diverged 16.8 million years ago.</title>
        <authorList>
            <person name="Catania T."/>
        </authorList>
    </citation>
    <scope>NUCLEOTIDE SEQUENCE</scope>
    <source>
        <strain evidence="14">S-188037</strain>
    </source>
</reference>
<comment type="caution">
    <text evidence="14">The sequence shown here is derived from an EMBL/GenBank/DDBJ whole genome shotgun (WGS) entry which is preliminary data.</text>
</comment>
<dbReference type="GO" id="GO:0005741">
    <property type="term" value="C:mitochondrial outer membrane"/>
    <property type="evidence" value="ECO:0007669"/>
    <property type="project" value="UniProtKB-SubCell"/>
</dbReference>
<evidence type="ECO:0000259" key="13">
    <source>
        <dbReference type="SMART" id="SM00563"/>
    </source>
</evidence>
<comment type="catalytic activity">
    <reaction evidence="11">
        <text>1'-[1,2-diacyl-sn-glycero-3-phospho],3'-[1-acyl-sn-glycero-3-phospho]-glycerol + a 1,2-diacyl-sn-glycero-3-phosphocholine = a cardiolipin + a 1-acyl-sn-glycero-3-phosphocholine</text>
        <dbReference type="Rhea" id="RHEA:33731"/>
        <dbReference type="ChEBI" id="CHEBI:57643"/>
        <dbReference type="ChEBI" id="CHEBI:58168"/>
        <dbReference type="ChEBI" id="CHEBI:62237"/>
        <dbReference type="ChEBI" id="CHEBI:64743"/>
    </reaction>
    <physiologicalReaction direction="left-to-right" evidence="11">
        <dbReference type="Rhea" id="RHEA:33732"/>
    </physiologicalReaction>
    <physiologicalReaction direction="right-to-left" evidence="11">
        <dbReference type="Rhea" id="RHEA:33733"/>
    </physiologicalReaction>
</comment>
<evidence type="ECO:0000256" key="3">
    <source>
        <dbReference type="ARBA" id="ARBA00022679"/>
    </source>
</evidence>
<dbReference type="SMART" id="SM00563">
    <property type="entry name" value="PlsC"/>
    <property type="match status" value="1"/>
</dbReference>
<dbReference type="Proteomes" id="UP001202328">
    <property type="component" value="Unassembled WGS sequence"/>
</dbReference>
<dbReference type="PRINTS" id="PR00979">
    <property type="entry name" value="TAFAZZIN"/>
</dbReference>
<keyword evidence="6" id="KW-0443">Lipid metabolism</keyword>
<dbReference type="GO" id="GO:0008374">
    <property type="term" value="F:O-acyltransferase activity"/>
    <property type="evidence" value="ECO:0007669"/>
    <property type="project" value="TreeGrafter"/>
</dbReference>
<evidence type="ECO:0000256" key="8">
    <source>
        <dbReference type="ARBA" id="ARBA00023136"/>
    </source>
</evidence>
<keyword evidence="4" id="KW-1000">Mitochondrion outer membrane</keyword>
<evidence type="ECO:0000313" key="14">
    <source>
        <dbReference type="EMBL" id="KAI3927977.1"/>
    </source>
</evidence>
<evidence type="ECO:0000256" key="2">
    <source>
        <dbReference type="ARBA" id="ARBA00010524"/>
    </source>
</evidence>
<dbReference type="GO" id="GO:0006644">
    <property type="term" value="P:phospholipid metabolic process"/>
    <property type="evidence" value="ECO:0007669"/>
    <property type="project" value="InterPro"/>
</dbReference>
<keyword evidence="15" id="KW-1185">Reference proteome</keyword>
<comment type="subcellular location">
    <subcellularLocation>
        <location evidence="1">Mitochondrion inner membrane</location>
        <topology evidence="1">Peripheral membrane protein</topology>
        <orientation evidence="1">Intermembrane side</orientation>
    </subcellularLocation>
    <subcellularLocation>
        <location evidence="10">Mitochondrion outer membrane</location>
        <topology evidence="10">Peripheral membrane protein</topology>
        <orientation evidence="10">Intermembrane side</orientation>
    </subcellularLocation>
</comment>
<accession>A0AAD4SZ23</accession>
<evidence type="ECO:0000256" key="12">
    <source>
        <dbReference type="RuleBase" id="RU365062"/>
    </source>
</evidence>
<keyword evidence="5" id="KW-0999">Mitochondrion inner membrane</keyword>
<dbReference type="CDD" id="cd07989">
    <property type="entry name" value="LPLAT_AGPAT-like"/>
    <property type="match status" value="1"/>
</dbReference>
<feature type="domain" description="Phospholipid/glycerol acyltransferase" evidence="13">
    <location>
        <begin position="141"/>
        <end position="268"/>
    </location>
</feature>
<evidence type="ECO:0000256" key="7">
    <source>
        <dbReference type="ARBA" id="ARBA00023128"/>
    </source>
</evidence>
<evidence type="ECO:0000313" key="15">
    <source>
        <dbReference type="Proteomes" id="UP001202328"/>
    </source>
</evidence>
<gene>
    <name evidence="14" type="ORF">MKW98_023578</name>
</gene>
<name>A0AAD4SZ23_9MAGN</name>
<dbReference type="GO" id="GO:0005743">
    <property type="term" value="C:mitochondrial inner membrane"/>
    <property type="evidence" value="ECO:0007669"/>
    <property type="project" value="UniProtKB-SubCell"/>
</dbReference>
<keyword evidence="8" id="KW-0472">Membrane</keyword>
<evidence type="ECO:0000256" key="6">
    <source>
        <dbReference type="ARBA" id="ARBA00023098"/>
    </source>
</evidence>
<dbReference type="InterPro" id="IPR000872">
    <property type="entry name" value="Tafazzin"/>
</dbReference>
<evidence type="ECO:0000256" key="10">
    <source>
        <dbReference type="ARBA" id="ARBA00024323"/>
    </source>
</evidence>
<evidence type="ECO:0000256" key="4">
    <source>
        <dbReference type="ARBA" id="ARBA00022787"/>
    </source>
</evidence>
<keyword evidence="3" id="KW-0808">Transferase</keyword>
<evidence type="ECO:0000256" key="9">
    <source>
        <dbReference type="ARBA" id="ARBA00023315"/>
    </source>
</evidence>
<dbReference type="PANTHER" id="PTHR12497">
    <property type="entry name" value="TAZ PROTEIN TAFAZZIN"/>
    <property type="match status" value="1"/>
</dbReference>
<comment type="similarity">
    <text evidence="2 12">Belongs to the taffazin family.</text>
</comment>
<dbReference type="EMBL" id="JAJJMB010007708">
    <property type="protein sequence ID" value="KAI3927977.1"/>
    <property type="molecule type" value="Genomic_DNA"/>
</dbReference>
<protein>
    <recommendedName>
        <fullName evidence="12">Tafazzin family protein</fullName>
    </recommendedName>
</protein>
<dbReference type="SUPFAM" id="SSF69593">
    <property type="entry name" value="Glycerol-3-phosphate (1)-acyltransferase"/>
    <property type="match status" value="1"/>
</dbReference>
<evidence type="ECO:0000256" key="5">
    <source>
        <dbReference type="ARBA" id="ARBA00022792"/>
    </source>
</evidence>
<keyword evidence="7" id="KW-0496">Mitochondrion</keyword>
<organism evidence="14 15">
    <name type="scientific">Papaver atlanticum</name>
    <dbReference type="NCBI Taxonomy" id="357466"/>
    <lineage>
        <taxon>Eukaryota</taxon>
        <taxon>Viridiplantae</taxon>
        <taxon>Streptophyta</taxon>
        <taxon>Embryophyta</taxon>
        <taxon>Tracheophyta</taxon>
        <taxon>Spermatophyta</taxon>
        <taxon>Magnoliopsida</taxon>
        <taxon>Ranunculales</taxon>
        <taxon>Papaveraceae</taxon>
        <taxon>Papaveroideae</taxon>
        <taxon>Papaver</taxon>
    </lineage>
</organism>
<sequence length="464" mass="52178">MEGKWINRGDLWKDKARALQLRIRDRFRVTVDKHRRNIPRFSSSSDGTTINYSSNVHRWMVSIRGLRRDSLSPSSVFYRKRVDKDVDALEDSKIMQMLQSVAVPVIGNVCHFFMHGLNHVQIYGAEKLQKAVLQRQEGKSLITVSNHVASVDDPFVISALLPPSVLFDANGLRWTLCASDRCFKNPVTSAFFRSVKVLPVSRGEGLYQKGMDMAIKKLNNGGWVHIFPEGSRSRDGGKTIGSAKRGVGRLVMDADNTPIVVPFVHSGMQEIMPIGANFPRVGKTVTVIIGDPISFEDLLIKGNNQYASRGALYDAISSRISQRLHELKVQVDKLALEQSLQLQLNTPRNSERAAGILQQLDWEAFGMQSYIVGEDNPNCMTMTAQNQHGDILDQTQGQGASSSERKRNMDFFWEGGMMSRIREFMDTDLVGFAARGLFENVRTNVIRTRFMVEPKFCKYGVSNV</sequence>
<proteinExistence type="inferred from homology"/>
<evidence type="ECO:0000256" key="11">
    <source>
        <dbReference type="ARBA" id="ARBA00047906"/>
    </source>
</evidence>
<dbReference type="Pfam" id="PF01553">
    <property type="entry name" value="Acyltransferase"/>
    <property type="match status" value="1"/>
</dbReference>